<evidence type="ECO:0000313" key="3">
    <source>
        <dbReference type="Proteomes" id="UP000316855"/>
    </source>
</evidence>
<protein>
    <recommendedName>
        <fullName evidence="4">Leucine Rich repeats (2 copies)</fullName>
    </recommendedName>
</protein>
<dbReference type="SUPFAM" id="SSF52047">
    <property type="entry name" value="RNI-like"/>
    <property type="match status" value="1"/>
</dbReference>
<evidence type="ECO:0000313" key="2">
    <source>
        <dbReference type="EMBL" id="QDT90878.1"/>
    </source>
</evidence>
<organism evidence="2 3">
    <name type="scientific">Gimesia algae</name>
    <dbReference type="NCBI Taxonomy" id="2527971"/>
    <lineage>
        <taxon>Bacteria</taxon>
        <taxon>Pseudomonadati</taxon>
        <taxon>Planctomycetota</taxon>
        <taxon>Planctomycetia</taxon>
        <taxon>Planctomycetales</taxon>
        <taxon>Planctomycetaceae</taxon>
        <taxon>Gimesia</taxon>
    </lineage>
</organism>
<reference evidence="2 3" key="1">
    <citation type="submission" date="2019-02" db="EMBL/GenBank/DDBJ databases">
        <title>Deep-cultivation of Planctomycetes and their phenomic and genomic characterization uncovers novel biology.</title>
        <authorList>
            <person name="Wiegand S."/>
            <person name="Jogler M."/>
            <person name="Boedeker C."/>
            <person name="Pinto D."/>
            <person name="Vollmers J."/>
            <person name="Rivas-Marin E."/>
            <person name="Kohn T."/>
            <person name="Peeters S.H."/>
            <person name="Heuer A."/>
            <person name="Rast P."/>
            <person name="Oberbeckmann S."/>
            <person name="Bunk B."/>
            <person name="Jeske O."/>
            <person name="Meyerdierks A."/>
            <person name="Storesund J.E."/>
            <person name="Kallscheuer N."/>
            <person name="Luecker S."/>
            <person name="Lage O.M."/>
            <person name="Pohl T."/>
            <person name="Merkel B.J."/>
            <person name="Hornburger P."/>
            <person name="Mueller R.-W."/>
            <person name="Bruemmer F."/>
            <person name="Labrenz M."/>
            <person name="Spormann A.M."/>
            <person name="Op den Camp H."/>
            <person name="Overmann J."/>
            <person name="Amann R."/>
            <person name="Jetten M.S.M."/>
            <person name="Mascher T."/>
            <person name="Medema M.H."/>
            <person name="Devos D.P."/>
            <person name="Kaster A.-K."/>
            <person name="Ovreas L."/>
            <person name="Rohde M."/>
            <person name="Galperin M.Y."/>
            <person name="Jogler C."/>
        </authorList>
    </citation>
    <scope>NUCLEOTIDE SEQUENCE [LARGE SCALE GENOMIC DNA]</scope>
    <source>
        <strain evidence="2 3">Pan161</strain>
    </source>
</reference>
<dbReference type="Proteomes" id="UP000316855">
    <property type="component" value="Chromosome"/>
</dbReference>
<dbReference type="RefSeq" id="WP_145225554.1">
    <property type="nucleotide sequence ID" value="NZ_CP036343.1"/>
</dbReference>
<dbReference type="InterPro" id="IPR032675">
    <property type="entry name" value="LRR_dom_sf"/>
</dbReference>
<dbReference type="OrthoDB" id="459949at2"/>
<keyword evidence="3" id="KW-1185">Reference proteome</keyword>
<dbReference type="AlphaFoldDB" id="A0A517VCZ6"/>
<dbReference type="Gene3D" id="3.80.10.10">
    <property type="entry name" value="Ribonuclease Inhibitor"/>
    <property type="match status" value="1"/>
</dbReference>
<gene>
    <name evidence="1" type="ORF">Pan161_15780</name>
    <name evidence="2" type="ORF">Pan161_25320</name>
</gene>
<dbReference type="EMBL" id="CP036343">
    <property type="protein sequence ID" value="QDT90878.1"/>
    <property type="molecule type" value="Genomic_DNA"/>
</dbReference>
<sequence length="339" mass="38122">MKLKHKPKTLAILCVLFSLVLLVFTFSSSMFSYLKRVRVVENLTSLYSMGAVEEEGSDSLPRHYLVYTPKTGLLSRLKIMSPIGMADTVSQISYDIESSEKALPESIDTFTEVQSLTLSNISLTSREALIIGKLNNISSITFYNCDLSIQFCSNFPSKNKLSEIRIYESTASPSSMSALLRRTPDLSTLSISKNNQTSELLKNAQALPLESLSLRRCSIDQESLLLISKIQTLKHLDLRDNKLPTRSFEFLATLPKIWGIDIRKTTFSPNELADLSTSESLTAIWISGQKITTNDLNSLFKIRTLQQITAVLPTKEPHPKSHKDVKVIIRRYDYDTANE</sequence>
<accession>A0A517VCZ6</accession>
<proteinExistence type="predicted"/>
<evidence type="ECO:0008006" key="4">
    <source>
        <dbReference type="Google" id="ProtNLM"/>
    </source>
</evidence>
<dbReference type="KEGG" id="gax:Pan161_25320"/>
<dbReference type="KEGG" id="gax:Pan161_15780"/>
<dbReference type="EMBL" id="CP036343">
    <property type="protein sequence ID" value="QDT89945.1"/>
    <property type="molecule type" value="Genomic_DNA"/>
</dbReference>
<name>A0A517VCZ6_9PLAN</name>
<evidence type="ECO:0000313" key="1">
    <source>
        <dbReference type="EMBL" id="QDT89945.1"/>
    </source>
</evidence>